<gene>
    <name evidence="7" type="ORF">NCTC12742_00623</name>
</gene>
<proteinExistence type="inferred from homology"/>
<keyword evidence="4" id="KW-0697">Rotamase</keyword>
<evidence type="ECO:0000256" key="4">
    <source>
        <dbReference type="ARBA" id="ARBA00023110"/>
    </source>
</evidence>
<comment type="similarity">
    <text evidence="2">Belongs to the PpiC/parvulin rotamase family.</text>
</comment>
<feature type="signal peptide" evidence="5">
    <location>
        <begin position="1"/>
        <end position="25"/>
    </location>
</feature>
<feature type="domain" description="PpiC" evidence="6">
    <location>
        <begin position="116"/>
        <end position="230"/>
    </location>
</feature>
<keyword evidence="7" id="KW-0413">Isomerase</keyword>
<evidence type="ECO:0000256" key="5">
    <source>
        <dbReference type="SAM" id="SignalP"/>
    </source>
</evidence>
<accession>A0A448VKL1</accession>
<protein>
    <recommendedName>
        <fullName evidence="3">peptidylprolyl isomerase</fullName>
        <ecNumber evidence="3">5.2.1.8</ecNumber>
    </recommendedName>
</protein>
<dbReference type="InterPro" id="IPR046357">
    <property type="entry name" value="PPIase_dom_sf"/>
</dbReference>
<evidence type="ECO:0000256" key="2">
    <source>
        <dbReference type="ARBA" id="ARBA00007656"/>
    </source>
</evidence>
<dbReference type="AlphaFoldDB" id="A0A448VKL1"/>
<dbReference type="InterPro" id="IPR050245">
    <property type="entry name" value="PrsA_foldase"/>
</dbReference>
<evidence type="ECO:0000313" key="7">
    <source>
        <dbReference type="EMBL" id="VEJ50306.1"/>
    </source>
</evidence>
<dbReference type="SUPFAM" id="SSF54534">
    <property type="entry name" value="FKBP-like"/>
    <property type="match status" value="1"/>
</dbReference>
<reference evidence="7 8" key="1">
    <citation type="submission" date="2018-12" db="EMBL/GenBank/DDBJ databases">
        <authorList>
            <consortium name="Pathogen Informatics"/>
        </authorList>
    </citation>
    <scope>NUCLEOTIDE SEQUENCE [LARGE SCALE GENOMIC DNA]</scope>
    <source>
        <strain evidence="7 8">NCTC12742</strain>
    </source>
</reference>
<dbReference type="EC" id="5.2.1.8" evidence="3"/>
<dbReference type="Proteomes" id="UP000272771">
    <property type="component" value="Chromosome"/>
</dbReference>
<dbReference type="GO" id="GO:0003755">
    <property type="term" value="F:peptidyl-prolyl cis-trans isomerase activity"/>
    <property type="evidence" value="ECO:0007669"/>
    <property type="project" value="UniProtKB-KW"/>
</dbReference>
<dbReference type="Pfam" id="PF13145">
    <property type="entry name" value="Rotamase_2"/>
    <property type="match status" value="1"/>
</dbReference>
<sequence>MITRKNRIAVSLLTLAALTAGTVAAKAPEIETARIDSMVSQIMKQADADPHLTQKPDGAAIRKDVLLQLQSFEILKNEALKLGLDKEPDVQNQWKNVEAQFYAQQYSQYLERNTEVDEAEIRAVYDRETRVIRLQQVHFDTKEAAAEAQSLLLKGLSFEELMKRYPNPEQQALNELISPSQLPGNLSGLVAQMSRGQVTAEPVELDGKYYLFKLAASERAADAPPFEQIKYQLTMHAKAQKVQEKIENLLKENGIHPDNPK</sequence>
<evidence type="ECO:0000313" key="8">
    <source>
        <dbReference type="Proteomes" id="UP000272771"/>
    </source>
</evidence>
<organism evidence="7 8">
    <name type="scientific">Neisseria weaveri</name>
    <dbReference type="NCBI Taxonomy" id="28091"/>
    <lineage>
        <taxon>Bacteria</taxon>
        <taxon>Pseudomonadati</taxon>
        <taxon>Pseudomonadota</taxon>
        <taxon>Betaproteobacteria</taxon>
        <taxon>Neisseriales</taxon>
        <taxon>Neisseriaceae</taxon>
        <taxon>Neisseria</taxon>
    </lineage>
</organism>
<feature type="chain" id="PRO_5019547947" description="peptidylprolyl isomerase" evidence="5">
    <location>
        <begin position="26"/>
        <end position="261"/>
    </location>
</feature>
<dbReference type="Gene3D" id="3.10.50.40">
    <property type="match status" value="1"/>
</dbReference>
<dbReference type="RefSeq" id="WP_004282798.1">
    <property type="nucleotide sequence ID" value="NZ_CAUJRG010000004.1"/>
</dbReference>
<dbReference type="PANTHER" id="PTHR47245:SF2">
    <property type="entry name" value="PEPTIDYL-PROLYL CIS-TRANS ISOMERASE HP_0175-RELATED"/>
    <property type="match status" value="1"/>
</dbReference>
<dbReference type="PANTHER" id="PTHR47245">
    <property type="entry name" value="PEPTIDYLPROLYL ISOMERASE"/>
    <property type="match status" value="1"/>
</dbReference>
<evidence type="ECO:0000256" key="3">
    <source>
        <dbReference type="ARBA" id="ARBA00013194"/>
    </source>
</evidence>
<dbReference type="KEGG" id="nwe:SAMEA3174300_1245"/>
<keyword evidence="8" id="KW-1185">Reference proteome</keyword>
<dbReference type="STRING" id="28091.SAMEA3174300_01245"/>
<name>A0A448VKL1_9NEIS</name>
<evidence type="ECO:0000259" key="6">
    <source>
        <dbReference type="Pfam" id="PF13145"/>
    </source>
</evidence>
<dbReference type="OrthoDB" id="8611511at2"/>
<evidence type="ECO:0000256" key="1">
    <source>
        <dbReference type="ARBA" id="ARBA00000971"/>
    </source>
</evidence>
<comment type="catalytic activity">
    <reaction evidence="1">
        <text>[protein]-peptidylproline (omega=180) = [protein]-peptidylproline (omega=0)</text>
        <dbReference type="Rhea" id="RHEA:16237"/>
        <dbReference type="Rhea" id="RHEA-COMP:10747"/>
        <dbReference type="Rhea" id="RHEA-COMP:10748"/>
        <dbReference type="ChEBI" id="CHEBI:83833"/>
        <dbReference type="ChEBI" id="CHEBI:83834"/>
        <dbReference type="EC" id="5.2.1.8"/>
    </reaction>
</comment>
<dbReference type="InterPro" id="IPR000297">
    <property type="entry name" value="PPIase_PpiC"/>
</dbReference>
<dbReference type="EMBL" id="LR134533">
    <property type="protein sequence ID" value="VEJ50306.1"/>
    <property type="molecule type" value="Genomic_DNA"/>
</dbReference>
<keyword evidence="5" id="KW-0732">Signal</keyword>